<accession>A0ABW1AVE7</accession>
<keyword evidence="3" id="KW-1185">Reference proteome</keyword>
<reference evidence="3" key="1">
    <citation type="journal article" date="2019" name="Int. J. Syst. Evol. Microbiol.">
        <title>The Global Catalogue of Microorganisms (GCM) 10K type strain sequencing project: providing services to taxonomists for standard genome sequencing and annotation.</title>
        <authorList>
            <consortium name="The Broad Institute Genomics Platform"/>
            <consortium name="The Broad Institute Genome Sequencing Center for Infectious Disease"/>
            <person name="Wu L."/>
            <person name="Ma J."/>
        </authorList>
    </citation>
    <scope>NUCLEOTIDE SEQUENCE [LARGE SCALE GENOMIC DNA]</scope>
    <source>
        <strain evidence="3">SHR3</strain>
    </source>
</reference>
<organism evidence="2 3">
    <name type="scientific">Thauera sinica</name>
    <dbReference type="NCBI Taxonomy" id="2665146"/>
    <lineage>
        <taxon>Bacteria</taxon>
        <taxon>Pseudomonadati</taxon>
        <taxon>Pseudomonadota</taxon>
        <taxon>Betaproteobacteria</taxon>
        <taxon>Rhodocyclales</taxon>
        <taxon>Zoogloeaceae</taxon>
        <taxon>Thauera</taxon>
    </lineage>
</organism>
<keyword evidence="1" id="KW-0472">Membrane</keyword>
<evidence type="ECO:0000313" key="3">
    <source>
        <dbReference type="Proteomes" id="UP001595974"/>
    </source>
</evidence>
<keyword evidence="1" id="KW-0812">Transmembrane</keyword>
<name>A0ABW1AVE7_9RHOO</name>
<comment type="caution">
    <text evidence="2">The sequence shown here is derived from an EMBL/GenBank/DDBJ whole genome shotgun (WGS) entry which is preliminary data.</text>
</comment>
<dbReference type="Proteomes" id="UP001595974">
    <property type="component" value="Unassembled WGS sequence"/>
</dbReference>
<sequence>KQSAGVLLDFDRFGVSFGLSSVVTINVFSLRFQRGQFSWMSCAFVMSVDGRRTSRHASMTGYTHL</sequence>
<evidence type="ECO:0000256" key="1">
    <source>
        <dbReference type="SAM" id="Phobius"/>
    </source>
</evidence>
<gene>
    <name evidence="2" type="ORF">ACFPTN_17345</name>
</gene>
<evidence type="ECO:0000313" key="2">
    <source>
        <dbReference type="EMBL" id="MFC5771147.1"/>
    </source>
</evidence>
<feature type="transmembrane region" description="Helical" evidence="1">
    <location>
        <begin position="12"/>
        <end position="30"/>
    </location>
</feature>
<protein>
    <submittedName>
        <fullName evidence="2">Uncharacterized protein</fullName>
    </submittedName>
</protein>
<feature type="non-terminal residue" evidence="2">
    <location>
        <position position="1"/>
    </location>
</feature>
<keyword evidence="1" id="KW-1133">Transmembrane helix</keyword>
<proteinExistence type="predicted"/>
<dbReference type="RefSeq" id="WP_385961658.1">
    <property type="nucleotide sequence ID" value="NZ_JBHSOG010000079.1"/>
</dbReference>
<dbReference type="EMBL" id="JBHSOG010000079">
    <property type="protein sequence ID" value="MFC5771147.1"/>
    <property type="molecule type" value="Genomic_DNA"/>
</dbReference>